<feature type="compositionally biased region" description="Low complexity" evidence="1">
    <location>
        <begin position="102"/>
        <end position="117"/>
    </location>
</feature>
<evidence type="ECO:0000256" key="2">
    <source>
        <dbReference type="SAM" id="Phobius"/>
    </source>
</evidence>
<organism evidence="3 4">
    <name type="scientific">Streptomyces tauricus</name>
    <dbReference type="NCBI Taxonomy" id="68274"/>
    <lineage>
        <taxon>Bacteria</taxon>
        <taxon>Bacillati</taxon>
        <taxon>Actinomycetota</taxon>
        <taxon>Actinomycetes</taxon>
        <taxon>Kitasatosporales</taxon>
        <taxon>Streptomycetaceae</taxon>
        <taxon>Streptomyces</taxon>
        <taxon>Streptomyces aurantiacus group</taxon>
    </lineage>
</organism>
<gene>
    <name evidence="3" type="ORF">OG288_41335</name>
</gene>
<dbReference type="InterPro" id="IPR009872">
    <property type="entry name" value="DUF1427"/>
</dbReference>
<feature type="transmembrane region" description="Helical" evidence="2">
    <location>
        <begin position="45"/>
        <end position="63"/>
    </location>
</feature>
<reference evidence="3" key="1">
    <citation type="submission" date="2022-10" db="EMBL/GenBank/DDBJ databases">
        <title>The complete genomes of actinobacterial strains from the NBC collection.</title>
        <authorList>
            <person name="Joergensen T.S."/>
            <person name="Alvarez Arevalo M."/>
            <person name="Sterndorff E.B."/>
            <person name="Faurdal D."/>
            <person name="Vuksanovic O."/>
            <person name="Mourched A.-S."/>
            <person name="Charusanti P."/>
            <person name="Shaw S."/>
            <person name="Blin K."/>
            <person name="Weber T."/>
        </authorList>
    </citation>
    <scope>NUCLEOTIDE SEQUENCE</scope>
    <source>
        <strain evidence="3">NBC_00189</strain>
    </source>
</reference>
<feature type="region of interest" description="Disordered" evidence="1">
    <location>
        <begin position="90"/>
        <end position="127"/>
    </location>
</feature>
<feature type="region of interest" description="Disordered" evidence="1">
    <location>
        <begin position="1"/>
        <end position="37"/>
    </location>
</feature>
<keyword evidence="2" id="KW-1133">Transmembrane helix</keyword>
<dbReference type="EMBL" id="CP108133">
    <property type="protein sequence ID" value="WTP54206.1"/>
    <property type="molecule type" value="Genomic_DNA"/>
</dbReference>
<evidence type="ECO:0000256" key="1">
    <source>
        <dbReference type="SAM" id="MobiDB-lite"/>
    </source>
</evidence>
<name>A0ABZ1JV84_9ACTN</name>
<accession>A0ABZ1JV84</accession>
<evidence type="ECO:0000313" key="3">
    <source>
        <dbReference type="EMBL" id="WTP54206.1"/>
    </source>
</evidence>
<keyword evidence="2" id="KW-0812">Transmembrane</keyword>
<feature type="compositionally biased region" description="Low complexity" evidence="1">
    <location>
        <begin position="10"/>
        <end position="35"/>
    </location>
</feature>
<dbReference type="Pfam" id="PF07235">
    <property type="entry name" value="DUF1427"/>
    <property type="match status" value="1"/>
</dbReference>
<dbReference type="InterPro" id="IPR020017">
    <property type="entry name" value="XapX_domain"/>
</dbReference>
<sequence>MNTPESVPETTATAATAATTGPSTGPRSGPGSGPRILRAGQFTRHAALALVAGALMGAVYWALSVPSPAPPLLGLTGLAGIVAGERIVTAVRNRPSRRRPAPSEADSPGPGSAPSSATSQEPPHDRP</sequence>
<keyword evidence="4" id="KW-1185">Reference proteome</keyword>
<feature type="transmembrane region" description="Helical" evidence="2">
    <location>
        <begin position="69"/>
        <end position="89"/>
    </location>
</feature>
<dbReference type="Proteomes" id="UP001432166">
    <property type="component" value="Chromosome"/>
</dbReference>
<dbReference type="NCBIfam" id="TIGR03510">
    <property type="entry name" value="XapX"/>
    <property type="match status" value="1"/>
</dbReference>
<dbReference type="RefSeq" id="WP_328939635.1">
    <property type="nucleotide sequence ID" value="NZ_CP108133.1"/>
</dbReference>
<evidence type="ECO:0000313" key="4">
    <source>
        <dbReference type="Proteomes" id="UP001432166"/>
    </source>
</evidence>
<keyword evidence="2" id="KW-0472">Membrane</keyword>
<proteinExistence type="predicted"/>
<protein>
    <submittedName>
        <fullName evidence="3">DUF1427 family protein</fullName>
    </submittedName>
</protein>